<evidence type="ECO:0000313" key="3">
    <source>
        <dbReference type="Proteomes" id="UP000062255"/>
    </source>
</evidence>
<dbReference type="AlphaFoldDB" id="A0A0K0XGG3"/>
<feature type="transmembrane region" description="Helical" evidence="1">
    <location>
        <begin position="257"/>
        <end position="282"/>
    </location>
</feature>
<organism evidence="2 3">
    <name type="scientific">Mycolicibacterium goodii</name>
    <name type="common">Mycobacterium goodii</name>
    <dbReference type="NCBI Taxonomy" id="134601"/>
    <lineage>
        <taxon>Bacteria</taxon>
        <taxon>Bacillati</taxon>
        <taxon>Actinomycetota</taxon>
        <taxon>Actinomycetes</taxon>
        <taxon>Mycobacteriales</taxon>
        <taxon>Mycobacteriaceae</taxon>
        <taxon>Mycolicibacterium</taxon>
    </lineage>
</organism>
<protein>
    <recommendedName>
        <fullName evidence="4">Ammonia monooxygenase</fullName>
    </recommendedName>
</protein>
<gene>
    <name evidence="2" type="ORF">AFA91_19495</name>
</gene>
<keyword evidence="1" id="KW-0812">Transmembrane</keyword>
<dbReference type="GO" id="GO:0010468">
    <property type="term" value="P:regulation of gene expression"/>
    <property type="evidence" value="ECO:0007669"/>
    <property type="project" value="InterPro"/>
</dbReference>
<dbReference type="STRING" id="134601.AFA91_19495"/>
<evidence type="ECO:0000256" key="1">
    <source>
        <dbReference type="SAM" id="Phobius"/>
    </source>
</evidence>
<dbReference type="Pfam" id="PF05145">
    <property type="entry name" value="AbrB"/>
    <property type="match status" value="1"/>
</dbReference>
<feature type="transmembrane region" description="Helical" evidence="1">
    <location>
        <begin position="80"/>
        <end position="98"/>
    </location>
</feature>
<feature type="transmembrane region" description="Helical" evidence="1">
    <location>
        <begin position="320"/>
        <end position="337"/>
    </location>
</feature>
<accession>A0A0K0XGG3</accession>
<dbReference type="PIRSF" id="PIRSF038991">
    <property type="entry name" value="Protein_AbrB"/>
    <property type="match status" value="1"/>
</dbReference>
<sequence>MAVLAAFFGVSAAALVAVDAPAPYLLSGVASGAVFTLVFRNRQRFPDPLRHLGLAIIGVVAGSLITAAVARRIAEQPAPLLGAVAATLALSLLAGQVLRFSPAITPSTAALASIAGGASGVSAIARELKADEAVVSAVQYFRVIVVIATVSFVAPLLGGATVTDKGDKGSVDPGDDWHNVAIAVGCIVVGLTAARWITFGGSRLILPMVLAVGVTVTNYVPAPVVPSIVLNSGYGVIGLAVGFSFTPDTIRILRKLFPFALIQLALGVMACAGVGFALAGLVGATPLDGYLATTPAGLPAVTAIAVGSGADVGLVVTVQVARLFAAIILASIVGTVIRRRSETRPR</sequence>
<dbReference type="PANTHER" id="PTHR38457">
    <property type="entry name" value="REGULATOR ABRB-RELATED"/>
    <property type="match status" value="1"/>
</dbReference>
<feature type="transmembrane region" description="Helical" evidence="1">
    <location>
        <begin position="204"/>
        <end position="222"/>
    </location>
</feature>
<keyword evidence="1" id="KW-1133">Transmembrane helix</keyword>
<dbReference type="PATRIC" id="fig|134601.6.peg.4037"/>
<dbReference type="GO" id="GO:0016020">
    <property type="term" value="C:membrane"/>
    <property type="evidence" value="ECO:0007669"/>
    <property type="project" value="InterPro"/>
</dbReference>
<reference evidence="2 3" key="1">
    <citation type="submission" date="2015-07" db="EMBL/GenBank/DDBJ databases">
        <title>Complete genome sequence of Mycobacterium goodii X7B, a facultative thermophilic biodesulfurizing bacterium.</title>
        <authorList>
            <person name="Yu B."/>
            <person name="Li F."/>
            <person name="Xu P."/>
        </authorList>
    </citation>
    <scope>NUCLEOTIDE SEQUENCE [LARGE SCALE GENOMIC DNA]</scope>
    <source>
        <strain evidence="2 3">X7B</strain>
    </source>
</reference>
<dbReference type="InterPro" id="IPR007820">
    <property type="entry name" value="AbrB_fam"/>
</dbReference>
<dbReference type="Proteomes" id="UP000062255">
    <property type="component" value="Chromosome"/>
</dbReference>
<feature type="transmembrane region" description="Helical" evidence="1">
    <location>
        <begin position="48"/>
        <end position="68"/>
    </location>
</feature>
<name>A0A0K0XGG3_MYCGD</name>
<dbReference type="EMBL" id="CP012150">
    <property type="protein sequence ID" value="AKS36476.1"/>
    <property type="molecule type" value="Genomic_DNA"/>
</dbReference>
<proteinExistence type="predicted"/>
<dbReference type="KEGG" id="mgo:AFA91_19495"/>
<evidence type="ECO:0000313" key="2">
    <source>
        <dbReference type="EMBL" id="AKS36476.1"/>
    </source>
</evidence>
<feature type="transmembrane region" description="Helical" evidence="1">
    <location>
        <begin position="177"/>
        <end position="197"/>
    </location>
</feature>
<feature type="transmembrane region" description="Helical" evidence="1">
    <location>
        <begin position="137"/>
        <end position="157"/>
    </location>
</feature>
<evidence type="ECO:0008006" key="4">
    <source>
        <dbReference type="Google" id="ProtNLM"/>
    </source>
</evidence>
<keyword evidence="1" id="KW-0472">Membrane</keyword>
<dbReference type="PANTHER" id="PTHR38457:SF1">
    <property type="entry name" value="REGULATOR ABRB-RELATED"/>
    <property type="match status" value="1"/>
</dbReference>
<feature type="transmembrane region" description="Helical" evidence="1">
    <location>
        <begin position="228"/>
        <end position="245"/>
    </location>
</feature>